<dbReference type="Gene3D" id="3.40.50.300">
    <property type="entry name" value="P-loop containing nucleotide triphosphate hydrolases"/>
    <property type="match status" value="2"/>
</dbReference>
<feature type="binding site" evidence="6">
    <location>
        <begin position="34"/>
        <end position="41"/>
    </location>
    <ligand>
        <name>ATP</name>
        <dbReference type="ChEBI" id="CHEBI:30616"/>
    </ligand>
</feature>
<dbReference type="GO" id="GO:0043138">
    <property type="term" value="F:3'-5' DNA helicase activity"/>
    <property type="evidence" value="ECO:0007669"/>
    <property type="project" value="TreeGrafter"/>
</dbReference>
<keyword evidence="2 6" id="KW-0378">Hydrolase</keyword>
<dbReference type="EMBL" id="QWEY01000024">
    <property type="protein sequence ID" value="RGP35120.1"/>
    <property type="molecule type" value="Genomic_DNA"/>
</dbReference>
<dbReference type="PROSITE" id="PS51198">
    <property type="entry name" value="UVRD_HELICASE_ATP_BIND"/>
    <property type="match status" value="1"/>
</dbReference>
<name>A0A411YWG8_9RHOB</name>
<dbReference type="Pfam" id="PF13245">
    <property type="entry name" value="AAA_19"/>
    <property type="match status" value="1"/>
</dbReference>
<sequence>MTAGVDDDIVDSAVDEELYACSDLDSPKSFLLFAGAGSGKTRSLVSLLERLRTEKGRRLWLGRRKVRVITYTNAACDEINRRLGFDPLIEVSTIHSFCWSLIETFHTDIREWLRTTIQQEISELRALAARGRAGTKAAIDRELSITSKERRLARLDDIRTFTYSPTGDRQGRGALGHSEVLAIAADFLIQVDGILPEILVNQYPILLIDESQDTTRRLMDAFLTVQAANRERFCLGLFGDMMQRIYADGKVGLAEALPDDWARPAKVMNHRCPPRVVQLINKIREIVDGQQQRPRTDKPEGTVRFFVLGSNTTDKRDAEARIADRMAQITGDQEWISTPASYKTLTLEHHMAARRAGFFQLFEALQQDDSLRTGLLDGSLPSLRLFTNDVLPLVQALRVNDAFAVAALTRQRSPLLSAAALKAAGDKQEDLLAEIQTAVSCLAALWSDANASPTFLEVLQVVSKFRLFEIPELLTNILRRIHAAGPDVAPSAEDEAADPQDTTTVALQNFLMTPFEEIGPYADYVSGLASSATHQGVKGLEFPRVMIVIDDEEARGFLFSYEKLFGAKGKSDTDAKNEAEGKETAIDRTRRLFYVTCSRAEQSLAVAAYSANPAAVRETVIRQGWFSEDEVEMLAH</sequence>
<dbReference type="SUPFAM" id="SSF52540">
    <property type="entry name" value="P-loop containing nucleoside triphosphate hydrolases"/>
    <property type="match status" value="1"/>
</dbReference>
<dbReference type="InterPro" id="IPR014016">
    <property type="entry name" value="UvrD-like_ATP-bd"/>
</dbReference>
<dbReference type="InterPro" id="IPR027417">
    <property type="entry name" value="P-loop_NTPase"/>
</dbReference>
<dbReference type="AlphaFoldDB" id="A0A411YWG8"/>
<evidence type="ECO:0000256" key="5">
    <source>
        <dbReference type="ARBA" id="ARBA00034923"/>
    </source>
</evidence>
<dbReference type="PANTHER" id="PTHR11070">
    <property type="entry name" value="UVRD / RECB / PCRA DNA HELICASE FAMILY MEMBER"/>
    <property type="match status" value="1"/>
</dbReference>
<keyword evidence="3 6" id="KW-0347">Helicase</keyword>
<evidence type="ECO:0000256" key="2">
    <source>
        <dbReference type="ARBA" id="ARBA00022801"/>
    </source>
</evidence>
<evidence type="ECO:0000256" key="1">
    <source>
        <dbReference type="ARBA" id="ARBA00022741"/>
    </source>
</evidence>
<dbReference type="GO" id="GO:0003677">
    <property type="term" value="F:DNA binding"/>
    <property type="evidence" value="ECO:0007669"/>
    <property type="project" value="InterPro"/>
</dbReference>
<dbReference type="GO" id="GO:0005524">
    <property type="term" value="F:ATP binding"/>
    <property type="evidence" value="ECO:0007669"/>
    <property type="project" value="UniProtKB-UniRule"/>
</dbReference>
<dbReference type="PANTHER" id="PTHR11070:SF2">
    <property type="entry name" value="ATP-DEPENDENT DNA HELICASE SRS2"/>
    <property type="match status" value="1"/>
</dbReference>
<evidence type="ECO:0000256" key="3">
    <source>
        <dbReference type="ARBA" id="ARBA00022806"/>
    </source>
</evidence>
<evidence type="ECO:0000256" key="4">
    <source>
        <dbReference type="ARBA" id="ARBA00022840"/>
    </source>
</evidence>
<reference evidence="8 9" key="1">
    <citation type="submission" date="2018-08" db="EMBL/GenBank/DDBJ databases">
        <title>Flavobacterium tibetense sp. nov., isolated from a wetland YonghuCo on Tibetan Plateau.</title>
        <authorList>
            <person name="Phurbu D."/>
            <person name="Lu H."/>
            <person name="Xing P."/>
        </authorList>
    </citation>
    <scope>NUCLEOTIDE SEQUENCE [LARGE SCALE GENOMIC DNA]</scope>
    <source>
        <strain evidence="8 9">DJC</strain>
    </source>
</reference>
<dbReference type="RefSeq" id="WP_118156212.1">
    <property type="nucleotide sequence ID" value="NZ_QWEY01000024.1"/>
</dbReference>
<protein>
    <recommendedName>
        <fullName evidence="5">DNA 3'-5' helicase II</fullName>
    </recommendedName>
</protein>
<keyword evidence="1 6" id="KW-0547">Nucleotide-binding</keyword>
<keyword evidence="9" id="KW-1185">Reference proteome</keyword>
<gene>
    <name evidence="8" type="ORF">D1012_21730</name>
</gene>
<evidence type="ECO:0000259" key="7">
    <source>
        <dbReference type="PROSITE" id="PS51198"/>
    </source>
</evidence>
<organism evidence="8 9">
    <name type="scientific">Pseudotabrizicola alkalilacus</name>
    <dbReference type="NCBI Taxonomy" id="2305252"/>
    <lineage>
        <taxon>Bacteria</taxon>
        <taxon>Pseudomonadati</taxon>
        <taxon>Pseudomonadota</taxon>
        <taxon>Alphaproteobacteria</taxon>
        <taxon>Rhodobacterales</taxon>
        <taxon>Paracoccaceae</taxon>
        <taxon>Pseudotabrizicola</taxon>
    </lineage>
</organism>
<evidence type="ECO:0000313" key="9">
    <source>
        <dbReference type="Proteomes" id="UP000284547"/>
    </source>
</evidence>
<feature type="domain" description="UvrD-like helicase ATP-binding" evidence="7">
    <location>
        <begin position="13"/>
        <end position="286"/>
    </location>
</feature>
<dbReference type="InterPro" id="IPR000212">
    <property type="entry name" value="DNA_helicase_UvrD/REP"/>
</dbReference>
<proteinExistence type="predicted"/>
<comment type="caution">
    <text evidence="8">The sequence shown here is derived from an EMBL/GenBank/DDBJ whole genome shotgun (WGS) entry which is preliminary data.</text>
</comment>
<evidence type="ECO:0000256" key="6">
    <source>
        <dbReference type="PROSITE-ProRule" id="PRU00560"/>
    </source>
</evidence>
<dbReference type="OrthoDB" id="384988at2"/>
<dbReference type="Proteomes" id="UP000284547">
    <property type="component" value="Unassembled WGS sequence"/>
</dbReference>
<evidence type="ECO:0000313" key="8">
    <source>
        <dbReference type="EMBL" id="RGP35120.1"/>
    </source>
</evidence>
<dbReference type="GO" id="GO:0016787">
    <property type="term" value="F:hydrolase activity"/>
    <property type="evidence" value="ECO:0007669"/>
    <property type="project" value="UniProtKB-UniRule"/>
</dbReference>
<keyword evidence="4 6" id="KW-0067">ATP-binding</keyword>
<dbReference type="GO" id="GO:0000725">
    <property type="term" value="P:recombinational repair"/>
    <property type="evidence" value="ECO:0007669"/>
    <property type="project" value="TreeGrafter"/>
</dbReference>
<accession>A0A411YWG8</accession>